<evidence type="ECO:0000313" key="7">
    <source>
        <dbReference type="EMBL" id="TPN86963.1"/>
    </source>
</evidence>
<dbReference type="GO" id="GO:0016987">
    <property type="term" value="F:sigma factor activity"/>
    <property type="evidence" value="ECO:0007669"/>
    <property type="project" value="UniProtKB-KW"/>
</dbReference>
<organism evidence="7 8">
    <name type="scientific">Aquimarina algicola</name>
    <dbReference type="NCBI Taxonomy" id="2589995"/>
    <lineage>
        <taxon>Bacteria</taxon>
        <taxon>Pseudomonadati</taxon>
        <taxon>Bacteroidota</taxon>
        <taxon>Flavobacteriia</taxon>
        <taxon>Flavobacteriales</taxon>
        <taxon>Flavobacteriaceae</taxon>
        <taxon>Aquimarina</taxon>
    </lineage>
</organism>
<gene>
    <name evidence="7" type="ORF">FHK87_05055</name>
</gene>
<evidence type="ECO:0000259" key="6">
    <source>
        <dbReference type="Pfam" id="PF08281"/>
    </source>
</evidence>
<dbReference type="PANTHER" id="PTHR43133:SF46">
    <property type="entry name" value="RNA POLYMERASE SIGMA-70 FACTOR ECF SUBFAMILY"/>
    <property type="match status" value="1"/>
</dbReference>
<dbReference type="InterPro" id="IPR013249">
    <property type="entry name" value="RNA_pol_sigma70_r4_t2"/>
</dbReference>
<dbReference type="RefSeq" id="WP_140590802.1">
    <property type="nucleotide sequence ID" value="NZ_VFWZ01000002.1"/>
</dbReference>
<dbReference type="Gene3D" id="1.10.1740.10">
    <property type="match status" value="1"/>
</dbReference>
<dbReference type="AlphaFoldDB" id="A0A504JH09"/>
<evidence type="ECO:0000256" key="1">
    <source>
        <dbReference type="ARBA" id="ARBA00010641"/>
    </source>
</evidence>
<evidence type="ECO:0000259" key="5">
    <source>
        <dbReference type="Pfam" id="PF04542"/>
    </source>
</evidence>
<dbReference type="GO" id="GO:0003677">
    <property type="term" value="F:DNA binding"/>
    <property type="evidence" value="ECO:0007669"/>
    <property type="project" value="InterPro"/>
</dbReference>
<sequence>MSENTKSVCEEKVYEQLYRDHAEKIYFYLYYKFGDSEKARDIVQDSFAKLWINCSKIVIKAAKSFLYKVANNSSINELRQQKSFLKYQNTNQKTITNESPEYQMEEKEFMERLNIAIGNLKSRQREVFLMSRMEKKTYKEIAEISGITVKAVEKRMQLALLNLRKSIPNL</sequence>
<comment type="similarity">
    <text evidence="1">Belongs to the sigma-70 factor family. ECF subfamily.</text>
</comment>
<dbReference type="GO" id="GO:0006352">
    <property type="term" value="P:DNA-templated transcription initiation"/>
    <property type="evidence" value="ECO:0007669"/>
    <property type="project" value="InterPro"/>
</dbReference>
<keyword evidence="4" id="KW-0804">Transcription</keyword>
<dbReference type="EMBL" id="VFWZ01000002">
    <property type="protein sequence ID" value="TPN86963.1"/>
    <property type="molecule type" value="Genomic_DNA"/>
</dbReference>
<dbReference type="InterPro" id="IPR013325">
    <property type="entry name" value="RNA_pol_sigma_r2"/>
</dbReference>
<dbReference type="Proteomes" id="UP000315540">
    <property type="component" value="Unassembled WGS sequence"/>
</dbReference>
<evidence type="ECO:0000256" key="4">
    <source>
        <dbReference type="ARBA" id="ARBA00023163"/>
    </source>
</evidence>
<dbReference type="InterPro" id="IPR007627">
    <property type="entry name" value="RNA_pol_sigma70_r2"/>
</dbReference>
<keyword evidence="3" id="KW-0731">Sigma factor</keyword>
<dbReference type="PANTHER" id="PTHR43133">
    <property type="entry name" value="RNA POLYMERASE ECF-TYPE SIGMA FACTO"/>
    <property type="match status" value="1"/>
</dbReference>
<dbReference type="CDD" id="cd06171">
    <property type="entry name" value="Sigma70_r4"/>
    <property type="match status" value="1"/>
</dbReference>
<dbReference type="SUPFAM" id="SSF88659">
    <property type="entry name" value="Sigma3 and sigma4 domains of RNA polymerase sigma factors"/>
    <property type="match status" value="1"/>
</dbReference>
<proteinExistence type="inferred from homology"/>
<reference evidence="7 8" key="1">
    <citation type="submission" date="2019-06" db="EMBL/GenBank/DDBJ databases">
        <authorList>
            <person name="Meng X."/>
        </authorList>
    </citation>
    <scope>NUCLEOTIDE SEQUENCE [LARGE SCALE GENOMIC DNA]</scope>
    <source>
        <strain evidence="7 8">M625</strain>
    </source>
</reference>
<dbReference type="Pfam" id="PF04542">
    <property type="entry name" value="Sigma70_r2"/>
    <property type="match status" value="1"/>
</dbReference>
<dbReference type="InterPro" id="IPR039425">
    <property type="entry name" value="RNA_pol_sigma-70-like"/>
</dbReference>
<comment type="caution">
    <text evidence="7">The sequence shown here is derived from an EMBL/GenBank/DDBJ whole genome shotgun (WGS) entry which is preliminary data.</text>
</comment>
<accession>A0A504JH09</accession>
<keyword evidence="8" id="KW-1185">Reference proteome</keyword>
<dbReference type="InterPro" id="IPR036388">
    <property type="entry name" value="WH-like_DNA-bd_sf"/>
</dbReference>
<feature type="domain" description="RNA polymerase sigma-70 region 2" evidence="5">
    <location>
        <begin position="17"/>
        <end position="82"/>
    </location>
</feature>
<feature type="domain" description="RNA polymerase sigma factor 70 region 4 type 2" evidence="6">
    <location>
        <begin position="116"/>
        <end position="162"/>
    </location>
</feature>
<evidence type="ECO:0000313" key="8">
    <source>
        <dbReference type="Proteomes" id="UP000315540"/>
    </source>
</evidence>
<dbReference type="SUPFAM" id="SSF88946">
    <property type="entry name" value="Sigma2 domain of RNA polymerase sigma factors"/>
    <property type="match status" value="1"/>
</dbReference>
<protein>
    <submittedName>
        <fullName evidence="7">Sigma-70 family RNA polymerase sigma factor</fullName>
    </submittedName>
</protein>
<dbReference type="InterPro" id="IPR013324">
    <property type="entry name" value="RNA_pol_sigma_r3/r4-like"/>
</dbReference>
<dbReference type="NCBIfam" id="TIGR02937">
    <property type="entry name" value="sigma70-ECF"/>
    <property type="match status" value="1"/>
</dbReference>
<dbReference type="Gene3D" id="1.10.10.10">
    <property type="entry name" value="Winged helix-like DNA-binding domain superfamily/Winged helix DNA-binding domain"/>
    <property type="match status" value="1"/>
</dbReference>
<dbReference type="InterPro" id="IPR014284">
    <property type="entry name" value="RNA_pol_sigma-70_dom"/>
</dbReference>
<evidence type="ECO:0000256" key="2">
    <source>
        <dbReference type="ARBA" id="ARBA00023015"/>
    </source>
</evidence>
<name>A0A504JH09_9FLAO</name>
<dbReference type="Pfam" id="PF08281">
    <property type="entry name" value="Sigma70_r4_2"/>
    <property type="match status" value="1"/>
</dbReference>
<dbReference type="OrthoDB" id="659855at2"/>
<evidence type="ECO:0000256" key="3">
    <source>
        <dbReference type="ARBA" id="ARBA00023082"/>
    </source>
</evidence>
<keyword evidence="2" id="KW-0805">Transcription regulation</keyword>